<comment type="caution">
    <text evidence="1">The sequence shown here is derived from an EMBL/GenBank/DDBJ whole genome shotgun (WGS) entry which is preliminary data.</text>
</comment>
<organism evidence="1 2">
    <name type="scientific">Pedobacter yonginense</name>
    <dbReference type="NCBI Taxonomy" id="651869"/>
    <lineage>
        <taxon>Bacteria</taxon>
        <taxon>Pseudomonadati</taxon>
        <taxon>Bacteroidota</taxon>
        <taxon>Sphingobacteriia</taxon>
        <taxon>Sphingobacteriales</taxon>
        <taxon>Sphingobacteriaceae</taxon>
        <taxon>Pedobacter</taxon>
    </lineage>
</organism>
<gene>
    <name evidence="1" type="ORF">DHW03_19090</name>
</gene>
<reference evidence="1 2" key="1">
    <citation type="submission" date="2018-05" db="EMBL/GenBank/DDBJ databases">
        <title>Pedobacter paludis sp. nov., isolated from wetland soil.</title>
        <authorList>
            <person name="Zhang Y."/>
            <person name="Wang G."/>
        </authorList>
    </citation>
    <scope>NUCLEOTIDE SEQUENCE [LARGE SCALE GENOMIC DNA]</scope>
    <source>
        <strain evidence="1 2">KCTC22721</strain>
    </source>
</reference>
<dbReference type="RefSeq" id="WP_109927461.1">
    <property type="nucleotide sequence ID" value="NZ_QGNZ01000006.1"/>
</dbReference>
<dbReference type="EMBL" id="QGNZ01000006">
    <property type="protein sequence ID" value="PWS25940.1"/>
    <property type="molecule type" value="Genomic_DNA"/>
</dbReference>
<evidence type="ECO:0000313" key="2">
    <source>
        <dbReference type="Proteomes" id="UP000245379"/>
    </source>
</evidence>
<keyword evidence="2" id="KW-1185">Reference proteome</keyword>
<name>A0A317EGK0_9SPHI</name>
<evidence type="ECO:0000313" key="1">
    <source>
        <dbReference type="EMBL" id="PWS25940.1"/>
    </source>
</evidence>
<dbReference type="AlphaFoldDB" id="A0A317EGK0"/>
<proteinExistence type="predicted"/>
<dbReference type="OrthoDB" id="9971408at2"/>
<protein>
    <submittedName>
        <fullName evidence="1">Uncharacterized protein</fullName>
    </submittedName>
</protein>
<sequence>MDLQKYVIEIKDFGKFEVESNNIFFALDEIKEKQTNARVKDLIILSAFVIINNDFLIDITSSLNGN</sequence>
<accession>A0A317EGK0</accession>
<dbReference type="Proteomes" id="UP000245379">
    <property type="component" value="Unassembled WGS sequence"/>
</dbReference>